<organism evidence="1 2">
    <name type="scientific">Hymenobacter algoricola</name>
    <dbReference type="NCBI Taxonomy" id="486267"/>
    <lineage>
        <taxon>Bacteria</taxon>
        <taxon>Pseudomonadati</taxon>
        <taxon>Bacteroidota</taxon>
        <taxon>Cytophagia</taxon>
        <taxon>Cytophagales</taxon>
        <taxon>Hymenobacteraceae</taxon>
        <taxon>Hymenobacter</taxon>
    </lineage>
</organism>
<gene>
    <name evidence="1" type="ORF">GCM10022406_36640</name>
</gene>
<dbReference type="Pfam" id="PF08889">
    <property type="entry name" value="WbqC"/>
    <property type="match status" value="1"/>
</dbReference>
<sequence>MLTSKKVAILQSNYIPWKGFFDMVNMVDEFILYDDVQYTISDWRNRNKIKTPAGTAWLIIPIRHDSHDQKINESVVSMNNWALKHWRTISQTYAKAPFFKLYKDELEAVYMTLGTDHLSLINYAFIQFVCRQLNITTKISWSSDYVLGPGKTERLVQLVQDAGGSEYLSGPAAQNYLLPSLFEEASLKLTWMDYSDYPEYKQLGPAPFEHGVTILDLLFNTGPEAPAYMKSFASQTKQA</sequence>
<protein>
    <submittedName>
        <fullName evidence="1">WbqC family protein</fullName>
    </submittedName>
</protein>
<evidence type="ECO:0000313" key="1">
    <source>
        <dbReference type="EMBL" id="GAA3951462.1"/>
    </source>
</evidence>
<dbReference type="Proteomes" id="UP001499909">
    <property type="component" value="Unassembled WGS sequence"/>
</dbReference>
<proteinExistence type="predicted"/>
<evidence type="ECO:0000313" key="2">
    <source>
        <dbReference type="Proteomes" id="UP001499909"/>
    </source>
</evidence>
<keyword evidence="2" id="KW-1185">Reference proteome</keyword>
<reference evidence="2" key="1">
    <citation type="journal article" date="2019" name="Int. J. Syst. Evol. Microbiol.">
        <title>The Global Catalogue of Microorganisms (GCM) 10K type strain sequencing project: providing services to taxonomists for standard genome sequencing and annotation.</title>
        <authorList>
            <consortium name="The Broad Institute Genomics Platform"/>
            <consortium name="The Broad Institute Genome Sequencing Center for Infectious Disease"/>
            <person name="Wu L."/>
            <person name="Ma J."/>
        </authorList>
    </citation>
    <scope>NUCLEOTIDE SEQUENCE [LARGE SCALE GENOMIC DNA]</scope>
    <source>
        <strain evidence="2">JCM 17214</strain>
    </source>
</reference>
<dbReference type="RefSeq" id="WP_345117162.1">
    <property type="nucleotide sequence ID" value="NZ_BAABDH010000109.1"/>
</dbReference>
<accession>A0ABP7NPH0</accession>
<comment type="caution">
    <text evidence="1">The sequence shown here is derived from an EMBL/GenBank/DDBJ whole genome shotgun (WGS) entry which is preliminary data.</text>
</comment>
<dbReference type="EMBL" id="BAABDH010000109">
    <property type="protein sequence ID" value="GAA3951462.1"/>
    <property type="molecule type" value="Genomic_DNA"/>
</dbReference>
<name>A0ABP7NPH0_9BACT</name>
<dbReference type="InterPro" id="IPR014985">
    <property type="entry name" value="WbqC"/>
</dbReference>